<protein>
    <recommendedName>
        <fullName evidence="3">Glycosyltransferase family 2 protein</fullName>
    </recommendedName>
</protein>
<name>A0A2U9PUW0_MYCSE</name>
<proteinExistence type="predicted"/>
<accession>A0A2U9PUW0</accession>
<dbReference type="RefSeq" id="WP_003896136.1">
    <property type="nucleotide sequence ID" value="NZ_CP027541.1"/>
</dbReference>
<gene>
    <name evidence="1" type="ORF">D806_046420</name>
</gene>
<dbReference type="InterPro" id="IPR029044">
    <property type="entry name" value="Nucleotide-diphossugar_trans"/>
</dbReference>
<sequence length="294" mass="33018">MLAFITTLRHPRNSADYGRVEALLQDTLRSVSRQSCDDHLIIIVGNRLPAFELPPRAVFVEVDFPPPSTHNGPRTGPASVIWDKGTKNAIGLVAAREYAPDHVMFVDADDFVHRDIAAFVAAHPGAPGWVSTRGWIYSRRRNAYALRRNFYRYCGTSFIIPWSAYEVPPELTVTSGQRAIADAFGERLERSLEHGFAYDWWRDRGRALEPLPFPGAVYHVDTGENHSGNILFGPALPYREHLRHDYGLEPSKGTAATLWSALGPASFTRWPAIRLRQPKSFLESFSPPVDPVTR</sequence>
<evidence type="ECO:0000313" key="2">
    <source>
        <dbReference type="Proteomes" id="UP000011200"/>
    </source>
</evidence>
<dbReference type="EMBL" id="CP027541">
    <property type="protein sequence ID" value="AWT55600.1"/>
    <property type="molecule type" value="Genomic_DNA"/>
</dbReference>
<evidence type="ECO:0008006" key="3">
    <source>
        <dbReference type="Google" id="ProtNLM"/>
    </source>
</evidence>
<reference evidence="1 2" key="1">
    <citation type="journal article" date="2013" name="Genome Announc.">
        <title>Draft genome sequence of MKD8, a conjugal recipient Mycobacterium smegmatis strain.</title>
        <authorList>
            <person name="Gray T.A."/>
            <person name="Palumbo M.J."/>
            <person name="Derbyshire K.M."/>
        </authorList>
    </citation>
    <scope>NUCLEOTIDE SEQUENCE [LARGE SCALE GENOMIC DNA]</scope>
    <source>
        <strain evidence="1 2">MKD8</strain>
    </source>
</reference>
<dbReference type="AlphaFoldDB" id="A0A2U9PUW0"/>
<dbReference type="SUPFAM" id="SSF53448">
    <property type="entry name" value="Nucleotide-diphospho-sugar transferases"/>
    <property type="match status" value="1"/>
</dbReference>
<dbReference type="Proteomes" id="UP000011200">
    <property type="component" value="Chromosome"/>
</dbReference>
<evidence type="ECO:0000313" key="1">
    <source>
        <dbReference type="EMBL" id="AWT55600.1"/>
    </source>
</evidence>
<dbReference type="CDD" id="cd00761">
    <property type="entry name" value="Glyco_tranf_GTA_type"/>
    <property type="match status" value="1"/>
</dbReference>
<reference evidence="2" key="2">
    <citation type="submission" date="2018-03" db="EMBL/GenBank/DDBJ databases">
        <authorList>
            <person name="Derbyshire K."/>
            <person name="Gray T.A."/>
            <person name="Champion M."/>
        </authorList>
    </citation>
    <scope>NUCLEOTIDE SEQUENCE [LARGE SCALE GENOMIC DNA]</scope>
    <source>
        <strain evidence="2">MKD8</strain>
    </source>
</reference>
<organism evidence="1 2">
    <name type="scientific">Mycolicibacterium smegmatis (strain MKD8)</name>
    <name type="common">Mycobacterium smegmatis</name>
    <dbReference type="NCBI Taxonomy" id="1214915"/>
    <lineage>
        <taxon>Bacteria</taxon>
        <taxon>Bacillati</taxon>
        <taxon>Actinomycetota</taxon>
        <taxon>Actinomycetes</taxon>
        <taxon>Mycobacteriales</taxon>
        <taxon>Mycobacteriaceae</taxon>
        <taxon>Mycolicibacterium</taxon>
    </lineage>
</organism>